<protein>
    <submittedName>
        <fullName evidence="1">Uncharacterized protein</fullName>
    </submittedName>
</protein>
<proteinExistence type="predicted"/>
<sequence length="132" mass="14816">MDIYTRAVTIQQVMSHFALACPKDESSKLVSAVNYPMWDNMTKMTLAAQGVGMDTYFESGDMLIPDGDTSDDVNILKLQSALENGIQTVLMNTVSRKILRKYQGSSLFGYNLLCAIRRDYAKVSPRQLFDMT</sequence>
<gene>
    <name evidence="1" type="ORF">DAPK24_006980</name>
</gene>
<dbReference type="EMBL" id="BTGB01000001">
    <property type="protein sequence ID" value="GMM44123.1"/>
    <property type="molecule type" value="Genomic_DNA"/>
</dbReference>
<reference evidence="1 2" key="1">
    <citation type="journal article" date="2023" name="Elife">
        <title>Identification of key yeast species and microbe-microbe interactions impacting larval growth of Drosophila in the wild.</title>
        <authorList>
            <person name="Mure A."/>
            <person name="Sugiura Y."/>
            <person name="Maeda R."/>
            <person name="Honda K."/>
            <person name="Sakurai N."/>
            <person name="Takahashi Y."/>
            <person name="Watada M."/>
            <person name="Katoh T."/>
            <person name="Gotoh A."/>
            <person name="Gotoh Y."/>
            <person name="Taniguchi I."/>
            <person name="Nakamura K."/>
            <person name="Hayashi T."/>
            <person name="Katayama T."/>
            <person name="Uemura T."/>
            <person name="Hattori Y."/>
        </authorList>
    </citation>
    <scope>NUCLEOTIDE SEQUENCE [LARGE SCALE GENOMIC DNA]</scope>
    <source>
        <strain evidence="1 2">PK-24</strain>
    </source>
</reference>
<organism evidence="1 2">
    <name type="scientific">Pichia kluyveri</name>
    <name type="common">Yeast</name>
    <dbReference type="NCBI Taxonomy" id="36015"/>
    <lineage>
        <taxon>Eukaryota</taxon>
        <taxon>Fungi</taxon>
        <taxon>Dikarya</taxon>
        <taxon>Ascomycota</taxon>
        <taxon>Saccharomycotina</taxon>
        <taxon>Pichiomycetes</taxon>
        <taxon>Pichiales</taxon>
        <taxon>Pichiaceae</taxon>
        <taxon>Pichia</taxon>
    </lineage>
</organism>
<keyword evidence="2" id="KW-1185">Reference proteome</keyword>
<accession>A0AAV5QYV7</accession>
<evidence type="ECO:0000313" key="2">
    <source>
        <dbReference type="Proteomes" id="UP001378960"/>
    </source>
</evidence>
<dbReference type="PROSITE" id="PS51257">
    <property type="entry name" value="PROKAR_LIPOPROTEIN"/>
    <property type="match status" value="1"/>
</dbReference>
<dbReference type="InterPro" id="IPR035179">
    <property type="entry name" value="DUF5314"/>
</dbReference>
<comment type="caution">
    <text evidence="1">The sequence shown here is derived from an EMBL/GenBank/DDBJ whole genome shotgun (WGS) entry which is preliminary data.</text>
</comment>
<name>A0AAV5QYV7_PICKL</name>
<evidence type="ECO:0000313" key="1">
    <source>
        <dbReference type="EMBL" id="GMM44123.1"/>
    </source>
</evidence>
<dbReference type="AlphaFoldDB" id="A0AAV5QYV7"/>
<dbReference type="Proteomes" id="UP001378960">
    <property type="component" value="Unassembled WGS sequence"/>
</dbReference>
<dbReference type="Pfam" id="PF17241">
    <property type="entry name" value="Retrotran_gag_4"/>
    <property type="match status" value="1"/>
</dbReference>